<dbReference type="NCBIfam" id="TIGR00148">
    <property type="entry name" value="UbiD family decarboxylase"/>
    <property type="match status" value="1"/>
</dbReference>
<dbReference type="Gene3D" id="3.40.1670.10">
    <property type="entry name" value="UbiD C-terminal domain-like"/>
    <property type="match status" value="1"/>
</dbReference>
<organism evidence="6">
    <name type="scientific">Thermocrispum agreste</name>
    <dbReference type="NCBI Taxonomy" id="37925"/>
    <lineage>
        <taxon>Bacteria</taxon>
        <taxon>Bacillati</taxon>
        <taxon>Actinomycetota</taxon>
        <taxon>Actinomycetes</taxon>
        <taxon>Pseudonocardiales</taxon>
        <taxon>Pseudonocardiaceae</taxon>
        <taxon>Thermocrispum</taxon>
    </lineage>
</organism>
<gene>
    <name evidence="5" type="ORF">DIU77_003175</name>
    <name evidence="6" type="ORF">DIU77_15105</name>
</gene>
<proteinExistence type="inferred from homology"/>
<accession>A0A2W4LD29</accession>
<evidence type="ECO:0000259" key="4">
    <source>
        <dbReference type="Pfam" id="PF20696"/>
    </source>
</evidence>
<reference evidence="5" key="1">
    <citation type="submission" date="2018-05" db="EMBL/GenBank/DDBJ databases">
        <authorList>
            <person name="Moura L."/>
            <person name="Setubal J.C."/>
        </authorList>
    </citation>
    <scope>NUCLEOTIDE SEQUENCE</scope>
    <source>
        <strain evidence="5">ZC4RG45</strain>
    </source>
</reference>
<dbReference type="STRING" id="1111738.GCA_000427905_01806"/>
<dbReference type="InterPro" id="IPR048304">
    <property type="entry name" value="UbiD_Rift_dom"/>
</dbReference>
<feature type="domain" description="3-octaprenyl-4-hydroxybenzoate carboxy-lyase-like Rift-related" evidence="2">
    <location>
        <begin position="96"/>
        <end position="288"/>
    </location>
</feature>
<dbReference type="Pfam" id="PF20695">
    <property type="entry name" value="UbiD_N"/>
    <property type="match status" value="1"/>
</dbReference>
<dbReference type="GO" id="GO:0005737">
    <property type="term" value="C:cytoplasm"/>
    <property type="evidence" value="ECO:0007669"/>
    <property type="project" value="TreeGrafter"/>
</dbReference>
<dbReference type="PANTHER" id="PTHR30108:SF21">
    <property type="entry name" value="4-HYDROXYBENZOATE DECARBOXYLASE"/>
    <property type="match status" value="1"/>
</dbReference>
<name>A0A2W4LD29_9PSEU</name>
<feature type="domain" description="3-octaprenyl-4-hydroxybenzoate carboxy-lyase-like C-terminal" evidence="4">
    <location>
        <begin position="295"/>
        <end position="415"/>
    </location>
</feature>
<dbReference type="EMBL" id="QGUI02000020">
    <property type="protein sequence ID" value="MFO7191229.1"/>
    <property type="molecule type" value="Genomic_DNA"/>
</dbReference>
<sequence length="450" mass="48919">MDDLRIALQRLASAGALQRVTTSLHWQYELAAVLWKLQHGPTVLFENVDGYDTPVVGNLLNTRDKLAIALDIGPDEVQPRVVHALNNPIEPTVVDEAPWLDVQHPGDVDLTDILPIPVISERDAGRYISAGVLICKDPETGRRNMAICRMQVKGPGQIGVYLAPTHSRGFLQMHRARGTKMEVAVAIGLHPGLLVASQLLTPLDETHVAGGIFQQPVPLARARTVDVEVPTGAEIVLEGVIDPAEEETEGPFGEFPGTYAPQRKNPVIRLTAVSTRERPIFQMIVGGRHPEHLVTGAIAREAGLFNAIRSVVPGVRRVLLTEGGTCRFHAVVSIAKRFPGEGRLTIVTAFANQDLIKHVVVVDDDIDLDNPTDVEWAVATRTRGHEDLVVLPGMKSNPVDPMSVDRTITKVGIDATLPVDAPAEARQRVGVPAHVMEDITHRWGDITGNN</sequence>
<dbReference type="InterPro" id="IPR049381">
    <property type="entry name" value="UbiD-like_C"/>
</dbReference>
<evidence type="ECO:0000259" key="3">
    <source>
        <dbReference type="Pfam" id="PF20695"/>
    </source>
</evidence>
<protein>
    <submittedName>
        <fullName evidence="6">UbiD family decarboxylase</fullName>
        <ecNumber evidence="5">4.1.1.-</ecNumber>
    </submittedName>
</protein>
<feature type="domain" description="3-octaprenyl-4-hydroxybenzoate carboxy-lyase-like N-terminal" evidence="3">
    <location>
        <begin position="8"/>
        <end position="83"/>
    </location>
</feature>
<dbReference type="PANTHER" id="PTHR30108">
    <property type="entry name" value="3-OCTAPRENYL-4-HYDROXYBENZOATE CARBOXY-LYASE-RELATED"/>
    <property type="match status" value="1"/>
</dbReference>
<dbReference type="EC" id="4.1.1.-" evidence="5"/>
<dbReference type="GO" id="GO:0016831">
    <property type="term" value="F:carboxy-lyase activity"/>
    <property type="evidence" value="ECO:0007669"/>
    <property type="project" value="InterPro"/>
</dbReference>
<dbReference type="AlphaFoldDB" id="A0A2W4LD29"/>
<dbReference type="Proteomes" id="UP000249324">
    <property type="component" value="Unassembled WGS sequence"/>
</dbReference>
<dbReference type="SUPFAM" id="SSF50475">
    <property type="entry name" value="FMN-binding split barrel"/>
    <property type="match status" value="1"/>
</dbReference>
<comment type="similarity">
    <text evidence="1">Belongs to the UbiD family.</text>
</comment>
<reference evidence="6" key="2">
    <citation type="submission" date="2018-05" db="EMBL/GenBank/DDBJ databases">
        <authorList>
            <person name="Lanie J.A."/>
            <person name="Ng W.-L."/>
            <person name="Kazmierczak K.M."/>
            <person name="Andrzejewski T.M."/>
            <person name="Davidsen T.M."/>
            <person name="Wayne K.J."/>
            <person name="Tettelin H."/>
            <person name="Glass J.I."/>
            <person name="Rusch D."/>
            <person name="Podicherti R."/>
            <person name="Tsui H.-C.T."/>
            <person name="Winkler M.E."/>
        </authorList>
    </citation>
    <scope>NUCLEOTIDE SEQUENCE</scope>
    <source>
        <strain evidence="6">ZC4RG45</strain>
    </source>
</reference>
<dbReference type="InterPro" id="IPR002830">
    <property type="entry name" value="UbiD"/>
</dbReference>
<evidence type="ECO:0000256" key="1">
    <source>
        <dbReference type="ARBA" id="ARBA00010021"/>
    </source>
</evidence>
<dbReference type="Pfam" id="PF01977">
    <property type="entry name" value="UbiD"/>
    <property type="match status" value="1"/>
</dbReference>
<evidence type="ECO:0000259" key="2">
    <source>
        <dbReference type="Pfam" id="PF01977"/>
    </source>
</evidence>
<keyword evidence="5" id="KW-0456">Lyase</keyword>
<dbReference type="Pfam" id="PF20696">
    <property type="entry name" value="UbiD_C"/>
    <property type="match status" value="1"/>
</dbReference>
<dbReference type="SUPFAM" id="SSF143968">
    <property type="entry name" value="UbiD C-terminal domain-like"/>
    <property type="match status" value="1"/>
</dbReference>
<comment type="caution">
    <text evidence="6">The sequence shown here is derived from an EMBL/GenBank/DDBJ whole genome shotgun (WGS) entry which is preliminary data.</text>
</comment>
<evidence type="ECO:0000313" key="6">
    <source>
        <dbReference type="EMBL" id="PZM93606.1"/>
    </source>
</evidence>
<evidence type="ECO:0000313" key="5">
    <source>
        <dbReference type="EMBL" id="MFO7191229.1"/>
    </source>
</evidence>
<reference evidence="5 7" key="3">
    <citation type="journal article" date="2021" name="BMC Genomics">
        <title>Genome-resolved metagenome and metatranscriptome analyses of thermophilic composting reveal key bacterial players and their metabolic interactions.</title>
        <authorList>
            <person name="Braga L.P.P."/>
            <person name="Pereira R.V."/>
            <person name="Martins L.F."/>
            <person name="Moura L.M.S."/>
            <person name="Sanchez F.B."/>
            <person name="Patane J.S.L."/>
            <person name="da Silva A.M."/>
            <person name="Setubal J.C."/>
        </authorList>
    </citation>
    <scope>NUCLEOTIDE SEQUENCE [LARGE SCALE GENOMIC DNA]</scope>
    <source>
        <strain evidence="5">ZC4RG45</strain>
    </source>
</reference>
<dbReference type="EMBL" id="QGUI01000644">
    <property type="protein sequence ID" value="PZM93606.1"/>
    <property type="molecule type" value="Genomic_DNA"/>
</dbReference>
<dbReference type="InterPro" id="IPR049383">
    <property type="entry name" value="UbiD-like_N"/>
</dbReference>
<evidence type="ECO:0000313" key="7">
    <source>
        <dbReference type="Proteomes" id="UP000249324"/>
    </source>
</evidence>
<reference evidence="5" key="4">
    <citation type="submission" date="2023-08" db="EMBL/GenBank/DDBJ databases">
        <authorList>
            <person name="Guima S.E.S."/>
            <person name="Martins L.F."/>
            <person name="Silva A.M."/>
            <person name="Setubal J.C."/>
        </authorList>
    </citation>
    <scope>NUCLEOTIDE SEQUENCE</scope>
    <source>
        <strain evidence="5">ZC4RG45</strain>
    </source>
</reference>